<dbReference type="RefSeq" id="WP_133817215.1">
    <property type="nucleotide sequence ID" value="NZ_SNZH01000002.1"/>
</dbReference>
<accession>A0A4R6Z6Z9</accession>
<keyword evidence="2" id="KW-1185">Reference proteome</keyword>
<dbReference type="AlphaFoldDB" id="A0A4R6Z6Z9"/>
<sequence>MIDPSGKGLIFVTGAPGSKWSAISHAVMYAQGINTSDLSMQRAQSNTPLHFGNYFGPGMEYGDRFADLPSMSREDLLQEFARPYEHVEGTLLLKSHLFSRHLPALQNFFPAARFLLVHRSDQQCLSWWQQSGGFRISFPDYTWYEDSANMALQIALDNAGIAAFAQANGKPLKRHRSLAPVLAQLGLSYATARTNELGATPFEVKYGFGGRPAAEIEADCHATARLASLCVV</sequence>
<evidence type="ECO:0000313" key="2">
    <source>
        <dbReference type="Proteomes" id="UP000295293"/>
    </source>
</evidence>
<gene>
    <name evidence="1" type="ORF">DFR29_102154</name>
</gene>
<evidence type="ECO:0008006" key="3">
    <source>
        <dbReference type="Google" id="ProtNLM"/>
    </source>
</evidence>
<dbReference type="Proteomes" id="UP000295293">
    <property type="component" value="Unassembled WGS sequence"/>
</dbReference>
<comment type="caution">
    <text evidence="1">The sequence shown here is derived from an EMBL/GenBank/DDBJ whole genome shotgun (WGS) entry which is preliminary data.</text>
</comment>
<dbReference type="EMBL" id="SNZH01000002">
    <property type="protein sequence ID" value="TDR47494.1"/>
    <property type="molecule type" value="Genomic_DNA"/>
</dbReference>
<protein>
    <recommendedName>
        <fullName evidence="3">Sulfotransferase family protein</fullName>
    </recommendedName>
</protein>
<name>A0A4R6Z6Z9_9GAMM</name>
<organism evidence="1 2">
    <name type="scientific">Tahibacter aquaticus</name>
    <dbReference type="NCBI Taxonomy" id="520092"/>
    <lineage>
        <taxon>Bacteria</taxon>
        <taxon>Pseudomonadati</taxon>
        <taxon>Pseudomonadota</taxon>
        <taxon>Gammaproteobacteria</taxon>
        <taxon>Lysobacterales</taxon>
        <taxon>Rhodanobacteraceae</taxon>
        <taxon>Tahibacter</taxon>
    </lineage>
</organism>
<evidence type="ECO:0000313" key="1">
    <source>
        <dbReference type="EMBL" id="TDR47494.1"/>
    </source>
</evidence>
<reference evidence="1 2" key="1">
    <citation type="submission" date="2019-03" db="EMBL/GenBank/DDBJ databases">
        <title>Genomic Encyclopedia of Type Strains, Phase IV (KMG-IV): sequencing the most valuable type-strain genomes for metagenomic binning, comparative biology and taxonomic classification.</title>
        <authorList>
            <person name="Goeker M."/>
        </authorList>
    </citation>
    <scope>NUCLEOTIDE SEQUENCE [LARGE SCALE GENOMIC DNA]</scope>
    <source>
        <strain evidence="1 2">DSM 21667</strain>
    </source>
</reference>
<proteinExistence type="predicted"/>